<dbReference type="STRING" id="555088.DealDRAFT_1895"/>
<feature type="domain" description="Histone deacetylase" evidence="3">
    <location>
        <begin position="2"/>
        <end position="281"/>
    </location>
</feature>
<gene>
    <name evidence="4" type="ORF">DealDRAFT_1895</name>
</gene>
<accession>C0GHD6</accession>
<evidence type="ECO:0000313" key="5">
    <source>
        <dbReference type="Proteomes" id="UP000006443"/>
    </source>
</evidence>
<organism evidence="4 5">
    <name type="scientific">Dethiobacter alkaliphilus AHT 1</name>
    <dbReference type="NCBI Taxonomy" id="555088"/>
    <lineage>
        <taxon>Bacteria</taxon>
        <taxon>Bacillati</taxon>
        <taxon>Bacillota</taxon>
        <taxon>Dethiobacteria</taxon>
        <taxon>Dethiobacterales</taxon>
        <taxon>Dethiobacteraceae</taxon>
        <taxon>Dethiobacter</taxon>
    </lineage>
</organism>
<dbReference type="GO" id="GO:0040029">
    <property type="term" value="P:epigenetic regulation of gene expression"/>
    <property type="evidence" value="ECO:0007669"/>
    <property type="project" value="TreeGrafter"/>
</dbReference>
<reference evidence="4 5" key="1">
    <citation type="submission" date="2009-02" db="EMBL/GenBank/DDBJ databases">
        <title>Sequencing of the draft genome and assembly of Dethiobacter alkaliphilus AHT 1.</title>
        <authorList>
            <consortium name="US DOE Joint Genome Institute (JGI-PGF)"/>
            <person name="Lucas S."/>
            <person name="Copeland A."/>
            <person name="Lapidus A."/>
            <person name="Glavina del Rio T."/>
            <person name="Dalin E."/>
            <person name="Tice H."/>
            <person name="Bruce D."/>
            <person name="Goodwin L."/>
            <person name="Pitluck S."/>
            <person name="Larimer F."/>
            <person name="Land M.L."/>
            <person name="Hauser L."/>
            <person name="Muyzer G."/>
        </authorList>
    </citation>
    <scope>NUCLEOTIDE SEQUENCE [LARGE SCALE GENOMIC DNA]</scope>
    <source>
        <strain evidence="4 5">AHT 1</strain>
    </source>
</reference>
<dbReference type="InterPro" id="IPR037138">
    <property type="entry name" value="His_deacetylse_dom_sf"/>
</dbReference>
<sequence length="318" mass="35091">MQAILTLLKQQNLFDKLEQLAPMPASVDEVAKVHTRQHIDYVHKLCQQHKPQLDPDTYLTPESYDVGLLSAGGALTAMRAVMRGNLDVAFSFGRPPGHHAEPHRAMGFCLFNNMAIAARHAQEEFGLSRIMILDWDVHHGNGTQKAFYHDPGVLFVSPHQSPLFPGTGHLKEKGEGAGEGYNVNIPLPPGCGDEVYSQVFTEIIRPLADRFRPELLMVSAGQDSYHNDPVASMNLSFAGFAMMARHARQIAEEYCDGKVVLTLEGGYHLGGLAEAVVTILSELSGWDRPLNHEPAPPAEPIYDDPFRIIGEVKAFHNI</sequence>
<keyword evidence="5" id="KW-1185">Reference proteome</keyword>
<keyword evidence="2" id="KW-0378">Hydrolase</keyword>
<evidence type="ECO:0000256" key="2">
    <source>
        <dbReference type="ARBA" id="ARBA00022801"/>
    </source>
</evidence>
<dbReference type="InterPro" id="IPR023801">
    <property type="entry name" value="His_deacetylse_dom"/>
</dbReference>
<dbReference type="OrthoDB" id="9808367at2"/>
<dbReference type="InterPro" id="IPR003084">
    <property type="entry name" value="HDAC_I/II"/>
</dbReference>
<dbReference type="PANTHER" id="PTHR10625">
    <property type="entry name" value="HISTONE DEACETYLASE HDAC1-RELATED"/>
    <property type="match status" value="1"/>
</dbReference>
<dbReference type="Pfam" id="PF00850">
    <property type="entry name" value="Hist_deacetyl"/>
    <property type="match status" value="1"/>
</dbReference>
<dbReference type="SUPFAM" id="SSF52768">
    <property type="entry name" value="Arginase/deacetylase"/>
    <property type="match status" value="1"/>
</dbReference>
<dbReference type="AlphaFoldDB" id="C0GHD6"/>
<comment type="similarity">
    <text evidence="1">Belongs to the histone deacetylase family.</text>
</comment>
<dbReference type="EMBL" id="ACJM01000009">
    <property type="protein sequence ID" value="EEG77142.1"/>
    <property type="molecule type" value="Genomic_DNA"/>
</dbReference>
<name>C0GHD6_DETAL</name>
<dbReference type="PANTHER" id="PTHR10625:SF10">
    <property type="entry name" value="HISTONE DEACETYLASE HDAC1"/>
    <property type="match status" value="1"/>
</dbReference>
<proteinExistence type="inferred from homology"/>
<dbReference type="InterPro" id="IPR023696">
    <property type="entry name" value="Ureohydrolase_dom_sf"/>
</dbReference>
<dbReference type="CDD" id="cd09992">
    <property type="entry name" value="HDAC_classII"/>
    <property type="match status" value="1"/>
</dbReference>
<dbReference type="GO" id="GO:0016787">
    <property type="term" value="F:hydrolase activity"/>
    <property type="evidence" value="ECO:0007669"/>
    <property type="project" value="UniProtKB-KW"/>
</dbReference>
<dbReference type="PRINTS" id="PR01270">
    <property type="entry name" value="HDASUPER"/>
</dbReference>
<dbReference type="InterPro" id="IPR000286">
    <property type="entry name" value="HDACs"/>
</dbReference>
<protein>
    <submittedName>
        <fullName evidence="4">Histone deacetylase superfamily</fullName>
    </submittedName>
</protein>
<comment type="caution">
    <text evidence="4">The sequence shown here is derived from an EMBL/GenBank/DDBJ whole genome shotgun (WGS) entry which is preliminary data.</text>
</comment>
<evidence type="ECO:0000259" key="3">
    <source>
        <dbReference type="Pfam" id="PF00850"/>
    </source>
</evidence>
<dbReference type="Gene3D" id="3.40.800.20">
    <property type="entry name" value="Histone deacetylase domain"/>
    <property type="match status" value="1"/>
</dbReference>
<dbReference type="Proteomes" id="UP000006443">
    <property type="component" value="Unassembled WGS sequence"/>
</dbReference>
<evidence type="ECO:0000256" key="1">
    <source>
        <dbReference type="ARBA" id="ARBA00005947"/>
    </source>
</evidence>
<dbReference type="GO" id="GO:0004407">
    <property type="term" value="F:histone deacetylase activity"/>
    <property type="evidence" value="ECO:0007669"/>
    <property type="project" value="InterPro"/>
</dbReference>
<dbReference type="PRINTS" id="PR01271">
    <property type="entry name" value="HISDACETLASE"/>
</dbReference>
<evidence type="ECO:0000313" key="4">
    <source>
        <dbReference type="EMBL" id="EEG77142.1"/>
    </source>
</evidence>
<dbReference type="eggNOG" id="COG0123">
    <property type="taxonomic scope" value="Bacteria"/>
</dbReference>
<dbReference type="RefSeq" id="WP_008516894.1">
    <property type="nucleotide sequence ID" value="NZ_ACJM01000009.1"/>
</dbReference>